<feature type="region of interest" description="Disordered" evidence="1">
    <location>
        <begin position="63"/>
        <end position="85"/>
    </location>
</feature>
<dbReference type="EMBL" id="DXGG01000200">
    <property type="protein sequence ID" value="HIW87873.1"/>
    <property type="molecule type" value="Genomic_DNA"/>
</dbReference>
<reference evidence="2" key="1">
    <citation type="journal article" date="2021" name="PeerJ">
        <title>Extensive microbial diversity within the chicken gut microbiome revealed by metagenomics and culture.</title>
        <authorList>
            <person name="Gilroy R."/>
            <person name="Ravi A."/>
            <person name="Getino M."/>
            <person name="Pursley I."/>
            <person name="Horton D.L."/>
            <person name="Alikhan N.F."/>
            <person name="Baker D."/>
            <person name="Gharbi K."/>
            <person name="Hall N."/>
            <person name="Watson M."/>
            <person name="Adriaenssens E.M."/>
            <person name="Foster-Nyarko E."/>
            <person name="Jarju S."/>
            <person name="Secka A."/>
            <person name="Antonio M."/>
            <person name="Oren A."/>
            <person name="Chaudhuri R.R."/>
            <person name="La Ragione R."/>
            <person name="Hildebrand F."/>
            <person name="Pallen M.J."/>
        </authorList>
    </citation>
    <scope>NUCLEOTIDE SEQUENCE</scope>
    <source>
        <strain evidence="2">Gambia16-930</strain>
    </source>
</reference>
<organism evidence="2 3">
    <name type="scientific">Candidatus Onthomorpha intestinigallinarum</name>
    <dbReference type="NCBI Taxonomy" id="2840880"/>
    <lineage>
        <taxon>Bacteria</taxon>
        <taxon>Pseudomonadati</taxon>
        <taxon>Bacteroidota</taxon>
        <taxon>Bacteroidia</taxon>
        <taxon>Bacteroidales</taxon>
        <taxon>Candidatus Onthomorpha</taxon>
    </lineage>
</organism>
<dbReference type="Proteomes" id="UP000824267">
    <property type="component" value="Unassembled WGS sequence"/>
</dbReference>
<evidence type="ECO:0000313" key="3">
    <source>
        <dbReference type="Proteomes" id="UP000824267"/>
    </source>
</evidence>
<protein>
    <submittedName>
        <fullName evidence="2">Uncharacterized protein</fullName>
    </submittedName>
</protein>
<proteinExistence type="predicted"/>
<reference evidence="2" key="2">
    <citation type="submission" date="2021-04" db="EMBL/GenBank/DDBJ databases">
        <authorList>
            <person name="Gilroy R."/>
        </authorList>
    </citation>
    <scope>NUCLEOTIDE SEQUENCE</scope>
    <source>
        <strain evidence="2">Gambia16-930</strain>
    </source>
</reference>
<comment type="caution">
    <text evidence="2">The sequence shown here is derived from an EMBL/GenBank/DDBJ whole genome shotgun (WGS) entry which is preliminary data.</text>
</comment>
<evidence type="ECO:0000256" key="1">
    <source>
        <dbReference type="SAM" id="MobiDB-lite"/>
    </source>
</evidence>
<sequence length="261" mass="27681">MNTKDEETRWEDERMAMSNEEEKQAGANEKKSSTAKKVAGFAAAGAAGIAAGIGLSSMAEAHGTQVSDSDVPPVKDEAHHAGDVEMDGDVKTATVSDDMSFSEAFASARKQVGAGGVFEWRGKLYNTYYKEEWDSMSQQEKDQYMAEALGYKSTNTSSQEVEVEGKLQENIADGAHDVEAVVDDNGNPVTIAFANVGGHNSILVNTDSNIVMDSQATDIYEGASVDDTEVVAIPEGDISVGDTLADTSCADSMDGMDSFCV</sequence>
<feature type="compositionally biased region" description="Basic and acidic residues" evidence="1">
    <location>
        <begin position="1"/>
        <end position="32"/>
    </location>
</feature>
<accession>A0A9D1RGV7</accession>
<evidence type="ECO:0000313" key="2">
    <source>
        <dbReference type="EMBL" id="HIW87873.1"/>
    </source>
</evidence>
<name>A0A9D1RGV7_9BACT</name>
<feature type="compositionally biased region" description="Basic and acidic residues" evidence="1">
    <location>
        <begin position="73"/>
        <end position="83"/>
    </location>
</feature>
<gene>
    <name evidence="2" type="ORF">IAC47_06330</name>
</gene>
<feature type="region of interest" description="Disordered" evidence="1">
    <location>
        <begin position="1"/>
        <end position="35"/>
    </location>
</feature>
<dbReference type="AlphaFoldDB" id="A0A9D1RGV7"/>